<evidence type="ECO:0000259" key="9">
    <source>
        <dbReference type="PROSITE" id="PS50157"/>
    </source>
</evidence>
<evidence type="ECO:0000256" key="3">
    <source>
        <dbReference type="ARBA" id="ARBA00022737"/>
    </source>
</evidence>
<dbReference type="AlphaFoldDB" id="A0AAD4RDE6"/>
<name>A0AAD4RDE6_9BILA</name>
<feature type="domain" description="C2H2-type" evidence="9">
    <location>
        <begin position="334"/>
        <end position="362"/>
    </location>
</feature>
<dbReference type="SMART" id="SM00355">
    <property type="entry name" value="ZnF_C2H2"/>
    <property type="match status" value="5"/>
</dbReference>
<dbReference type="GO" id="GO:0008270">
    <property type="term" value="F:zinc ion binding"/>
    <property type="evidence" value="ECO:0007669"/>
    <property type="project" value="UniProtKB-KW"/>
</dbReference>
<evidence type="ECO:0000256" key="8">
    <source>
        <dbReference type="SAM" id="MobiDB-lite"/>
    </source>
</evidence>
<protein>
    <submittedName>
        <fullName evidence="10">Zinc finger Y-chromosomal protein 1</fullName>
    </submittedName>
</protein>
<keyword evidence="5" id="KW-0862">Zinc</keyword>
<reference evidence="10" key="1">
    <citation type="submission" date="2022-01" db="EMBL/GenBank/DDBJ databases">
        <title>Genome Sequence Resource for Two Populations of Ditylenchus destructor, the Migratory Endoparasitic Phytonematode.</title>
        <authorList>
            <person name="Zhang H."/>
            <person name="Lin R."/>
            <person name="Xie B."/>
        </authorList>
    </citation>
    <scope>NUCLEOTIDE SEQUENCE</scope>
    <source>
        <strain evidence="10">BazhouSP</strain>
    </source>
</reference>
<dbReference type="EMBL" id="JAKKPZ010000001">
    <property type="protein sequence ID" value="KAI1728797.1"/>
    <property type="molecule type" value="Genomic_DNA"/>
</dbReference>
<accession>A0AAD4RDE6</accession>
<dbReference type="SUPFAM" id="SSF57667">
    <property type="entry name" value="beta-beta-alpha zinc fingers"/>
    <property type="match status" value="1"/>
</dbReference>
<organism evidence="10 11">
    <name type="scientific">Ditylenchus destructor</name>
    <dbReference type="NCBI Taxonomy" id="166010"/>
    <lineage>
        <taxon>Eukaryota</taxon>
        <taxon>Metazoa</taxon>
        <taxon>Ecdysozoa</taxon>
        <taxon>Nematoda</taxon>
        <taxon>Chromadorea</taxon>
        <taxon>Rhabditida</taxon>
        <taxon>Tylenchina</taxon>
        <taxon>Tylenchomorpha</taxon>
        <taxon>Sphaerularioidea</taxon>
        <taxon>Anguinidae</taxon>
        <taxon>Anguininae</taxon>
        <taxon>Ditylenchus</taxon>
    </lineage>
</organism>
<evidence type="ECO:0000256" key="5">
    <source>
        <dbReference type="ARBA" id="ARBA00022833"/>
    </source>
</evidence>
<dbReference type="InterPro" id="IPR050888">
    <property type="entry name" value="ZnF_C2H2-type_TF"/>
</dbReference>
<evidence type="ECO:0000256" key="4">
    <source>
        <dbReference type="ARBA" id="ARBA00022771"/>
    </source>
</evidence>
<keyword evidence="6" id="KW-0539">Nucleus</keyword>
<evidence type="ECO:0000256" key="7">
    <source>
        <dbReference type="PROSITE-ProRule" id="PRU00042"/>
    </source>
</evidence>
<comment type="caution">
    <text evidence="10">The sequence shown here is derived from an EMBL/GenBank/DDBJ whole genome shotgun (WGS) entry which is preliminary data.</text>
</comment>
<feature type="region of interest" description="Disordered" evidence="8">
    <location>
        <begin position="428"/>
        <end position="449"/>
    </location>
</feature>
<dbReference type="PANTHER" id="PTHR24406">
    <property type="entry name" value="TRANSCRIPTIONAL REPRESSOR CTCFL-RELATED"/>
    <property type="match status" value="1"/>
</dbReference>
<dbReference type="PROSITE" id="PS00028">
    <property type="entry name" value="ZINC_FINGER_C2H2_1"/>
    <property type="match status" value="3"/>
</dbReference>
<comment type="subcellular location">
    <subcellularLocation>
        <location evidence="1">Nucleus</location>
    </subcellularLocation>
</comment>
<keyword evidence="3" id="KW-0677">Repeat</keyword>
<dbReference type="PROSITE" id="PS50157">
    <property type="entry name" value="ZINC_FINGER_C2H2_2"/>
    <property type="match status" value="2"/>
</dbReference>
<proteinExistence type="predicted"/>
<dbReference type="Gene3D" id="3.30.160.60">
    <property type="entry name" value="Classic Zinc Finger"/>
    <property type="match status" value="1"/>
</dbReference>
<dbReference type="InterPro" id="IPR036236">
    <property type="entry name" value="Znf_C2H2_sf"/>
</dbReference>
<keyword evidence="11" id="KW-1185">Reference proteome</keyword>
<evidence type="ECO:0000256" key="2">
    <source>
        <dbReference type="ARBA" id="ARBA00022723"/>
    </source>
</evidence>
<dbReference type="Pfam" id="PF00096">
    <property type="entry name" value="zf-C2H2"/>
    <property type="match status" value="2"/>
</dbReference>
<keyword evidence="4 7" id="KW-0863">Zinc-finger</keyword>
<keyword evidence="2" id="KW-0479">Metal-binding</keyword>
<feature type="compositionally biased region" description="Polar residues" evidence="8">
    <location>
        <begin position="435"/>
        <end position="446"/>
    </location>
</feature>
<evidence type="ECO:0000256" key="6">
    <source>
        <dbReference type="ARBA" id="ARBA00023242"/>
    </source>
</evidence>
<gene>
    <name evidence="10" type="ORF">DdX_01000</name>
</gene>
<evidence type="ECO:0000256" key="1">
    <source>
        <dbReference type="ARBA" id="ARBA00004123"/>
    </source>
</evidence>
<evidence type="ECO:0000313" key="10">
    <source>
        <dbReference type="EMBL" id="KAI1728797.1"/>
    </source>
</evidence>
<dbReference type="Proteomes" id="UP001201812">
    <property type="component" value="Unassembled WGS sequence"/>
</dbReference>
<feature type="domain" description="C2H2-type" evidence="9">
    <location>
        <begin position="363"/>
        <end position="386"/>
    </location>
</feature>
<sequence>MNRFKRIAPRIVSRSMGKQRKTEDTVVYAENIVVSPSSSTIPSSGLPHSSPSVPDDIEAIEDELQSEVIVKGGMVVRLHNQNPPDPPLPHALNQRPSQDHTMLTSLSSKPISSNQEKYPASRFTIRDGRITHVSGESNHPFPNSAVPIQLPGVADEVESYPCPICGPDRVFLTVNGLERHARDAHPDNLSDVRRAIERIRAEWNRRRCSSSSWNHRRGGAVLAHHQYLQNMGRTMPRSIQSNATRNCKNSTVIVMRKAGANKMHGTNQKNQNMINNGGGSGVSSDQYGMCKTCGIMINTQFPASMQNHMEMHRKNDVLRRTLLKEYGSQAVQRLTCKDCGIVFADERRLVEHVRTNHTRKKRFVCRWCGKIFGAMTDLNVHKNSVHNISANVSRHESHVTPMTFMSQPPNVHLSAKIGALGSEAPSISRHEDLSNSRTMKGMNSESDISDENVPCRTKCGICGLVIVRPSLLLRHMLRVHNQRQFSAEILSRQSSPLKFEIGPHGKVTWWCCNNSFNDRSGVLNHRRLNHNVSSSDIPPVYTQVDIPFEDTANLQPDGVPITCQEVLLREDNSPQRVDMLDSSIGESEMVVDNAQRVSPPSIIAMGSQPHEIF</sequence>
<evidence type="ECO:0000313" key="11">
    <source>
        <dbReference type="Proteomes" id="UP001201812"/>
    </source>
</evidence>
<dbReference type="GO" id="GO:0005634">
    <property type="term" value="C:nucleus"/>
    <property type="evidence" value="ECO:0007669"/>
    <property type="project" value="UniProtKB-SubCell"/>
</dbReference>
<dbReference type="InterPro" id="IPR013087">
    <property type="entry name" value="Znf_C2H2_type"/>
</dbReference>